<name>A0A254TI40_9BURK</name>
<evidence type="ECO:0000256" key="10">
    <source>
        <dbReference type="ARBA" id="ARBA00030775"/>
    </source>
</evidence>
<evidence type="ECO:0000256" key="4">
    <source>
        <dbReference type="ARBA" id="ARBA00022481"/>
    </source>
</evidence>
<dbReference type="RefSeq" id="WP_088708705.1">
    <property type="nucleotide sequence ID" value="NZ_LSTO01000001.1"/>
</dbReference>
<comment type="similarity">
    <text evidence="9">Belongs to the GSP H family.</text>
</comment>
<evidence type="ECO:0000256" key="7">
    <source>
        <dbReference type="ARBA" id="ARBA00022989"/>
    </source>
</evidence>
<proteinExistence type="inferred from homology"/>
<dbReference type="PROSITE" id="PS00409">
    <property type="entry name" value="PROKAR_NTER_METHYL"/>
    <property type="match status" value="1"/>
</dbReference>
<dbReference type="OrthoDB" id="9180128at2"/>
<accession>A0A254TI40</accession>
<keyword evidence="6 11" id="KW-0812">Transmembrane</keyword>
<gene>
    <name evidence="13" type="ORF">AYR66_22590</name>
</gene>
<evidence type="ECO:0000256" key="11">
    <source>
        <dbReference type="SAM" id="Phobius"/>
    </source>
</evidence>
<evidence type="ECO:0000256" key="9">
    <source>
        <dbReference type="ARBA" id="ARBA00025772"/>
    </source>
</evidence>
<dbReference type="GO" id="GO:0015627">
    <property type="term" value="C:type II protein secretion system complex"/>
    <property type="evidence" value="ECO:0007669"/>
    <property type="project" value="InterPro"/>
</dbReference>
<evidence type="ECO:0000259" key="12">
    <source>
        <dbReference type="Pfam" id="PF12019"/>
    </source>
</evidence>
<feature type="domain" description="General secretion pathway GspH" evidence="12">
    <location>
        <begin position="56"/>
        <end position="161"/>
    </location>
</feature>
<dbReference type="Pfam" id="PF12019">
    <property type="entry name" value="GspH"/>
    <property type="match status" value="1"/>
</dbReference>
<dbReference type="Proteomes" id="UP000197535">
    <property type="component" value="Unassembled WGS sequence"/>
</dbReference>
<dbReference type="AlphaFoldDB" id="A0A254TI40"/>
<organism evidence="13 14">
    <name type="scientific">Noviherbaspirillum denitrificans</name>
    <dbReference type="NCBI Taxonomy" id="1968433"/>
    <lineage>
        <taxon>Bacteria</taxon>
        <taxon>Pseudomonadati</taxon>
        <taxon>Pseudomonadota</taxon>
        <taxon>Betaproteobacteria</taxon>
        <taxon>Burkholderiales</taxon>
        <taxon>Oxalobacteraceae</taxon>
        <taxon>Noviherbaspirillum</taxon>
    </lineage>
</organism>
<keyword evidence="3" id="KW-1003">Cell membrane</keyword>
<evidence type="ECO:0000313" key="14">
    <source>
        <dbReference type="Proteomes" id="UP000197535"/>
    </source>
</evidence>
<dbReference type="InterPro" id="IPR045584">
    <property type="entry name" value="Pilin-like"/>
</dbReference>
<dbReference type="GO" id="GO:0015628">
    <property type="term" value="P:protein secretion by the type II secretion system"/>
    <property type="evidence" value="ECO:0007669"/>
    <property type="project" value="InterPro"/>
</dbReference>
<evidence type="ECO:0000256" key="3">
    <source>
        <dbReference type="ARBA" id="ARBA00022475"/>
    </source>
</evidence>
<keyword evidence="14" id="KW-1185">Reference proteome</keyword>
<evidence type="ECO:0000313" key="13">
    <source>
        <dbReference type="EMBL" id="OWW21867.1"/>
    </source>
</evidence>
<dbReference type="InterPro" id="IPR022346">
    <property type="entry name" value="T2SS_GspH"/>
</dbReference>
<protein>
    <recommendedName>
        <fullName evidence="2">Type II secretion system protein H</fullName>
    </recommendedName>
    <alternativeName>
        <fullName evidence="10">General secretion pathway protein H</fullName>
    </alternativeName>
</protein>
<dbReference type="EMBL" id="LSTO01000001">
    <property type="protein sequence ID" value="OWW21867.1"/>
    <property type="molecule type" value="Genomic_DNA"/>
</dbReference>
<evidence type="ECO:0000256" key="5">
    <source>
        <dbReference type="ARBA" id="ARBA00022519"/>
    </source>
</evidence>
<keyword evidence="8 11" id="KW-0472">Membrane</keyword>
<keyword evidence="7 11" id="KW-1133">Transmembrane helix</keyword>
<keyword evidence="5" id="KW-0997">Cell inner membrane</keyword>
<comment type="caution">
    <text evidence="13">The sequence shown here is derived from an EMBL/GenBank/DDBJ whole genome shotgun (WGS) entry which is preliminary data.</text>
</comment>
<comment type="subcellular location">
    <subcellularLocation>
        <location evidence="1">Cell inner membrane</location>
        <topology evidence="1">Single-pass membrane protein</topology>
    </subcellularLocation>
</comment>
<dbReference type="SUPFAM" id="SSF54523">
    <property type="entry name" value="Pili subunits"/>
    <property type="match status" value="1"/>
</dbReference>
<feature type="transmembrane region" description="Helical" evidence="11">
    <location>
        <begin position="21"/>
        <end position="43"/>
    </location>
</feature>
<sequence length="174" mass="17764">MRQHWQTAGSASVKPGERGFTLVELMVTLAIMAILLGIAVPSFNDAILGTKLSTYANSLVASANVARSEAIKRNTAVTMCVSSNGTSCGSGNWEQGWIVLAGTDVILRQDAAGTGYKLTGTASSLTFQATGVGATVATITVCRATPSVGKQERVVSISATGRASTTTTTSGTCA</sequence>
<dbReference type="Gene3D" id="3.55.40.10">
    <property type="entry name" value="minor pseudopilin epsh domain"/>
    <property type="match status" value="1"/>
</dbReference>
<reference evidence="13 14" key="1">
    <citation type="submission" date="2016-02" db="EMBL/GenBank/DDBJ databases">
        <authorList>
            <person name="Wen L."/>
            <person name="He K."/>
            <person name="Yang H."/>
        </authorList>
    </citation>
    <scope>NUCLEOTIDE SEQUENCE [LARGE SCALE GENOMIC DNA]</scope>
    <source>
        <strain evidence="13 14">TSA40</strain>
    </source>
</reference>
<dbReference type="InterPro" id="IPR012902">
    <property type="entry name" value="N_methyl_site"/>
</dbReference>
<dbReference type="NCBIfam" id="TIGR02532">
    <property type="entry name" value="IV_pilin_GFxxxE"/>
    <property type="match status" value="1"/>
</dbReference>
<evidence type="ECO:0000256" key="6">
    <source>
        <dbReference type="ARBA" id="ARBA00022692"/>
    </source>
</evidence>
<evidence type="ECO:0000256" key="8">
    <source>
        <dbReference type="ARBA" id="ARBA00023136"/>
    </source>
</evidence>
<keyword evidence="4" id="KW-0488">Methylation</keyword>
<evidence type="ECO:0000256" key="1">
    <source>
        <dbReference type="ARBA" id="ARBA00004377"/>
    </source>
</evidence>
<dbReference type="GO" id="GO:0005886">
    <property type="term" value="C:plasma membrane"/>
    <property type="evidence" value="ECO:0007669"/>
    <property type="project" value="UniProtKB-SubCell"/>
</dbReference>
<dbReference type="Pfam" id="PF07963">
    <property type="entry name" value="N_methyl"/>
    <property type="match status" value="1"/>
</dbReference>
<evidence type="ECO:0000256" key="2">
    <source>
        <dbReference type="ARBA" id="ARBA00021549"/>
    </source>
</evidence>